<evidence type="ECO:0000313" key="2">
    <source>
        <dbReference type="EMBL" id="EAR91889.2"/>
    </source>
</evidence>
<dbReference type="InterPro" id="IPR052798">
    <property type="entry name" value="Giardia_VSA"/>
</dbReference>
<dbReference type="OrthoDB" id="282489at2759"/>
<evidence type="ECO:0000313" key="3">
    <source>
        <dbReference type="Proteomes" id="UP000009168"/>
    </source>
</evidence>
<dbReference type="SMART" id="SM00261">
    <property type="entry name" value="FU"/>
    <property type="match status" value="3"/>
</dbReference>
<feature type="transmembrane region" description="Helical" evidence="1">
    <location>
        <begin position="109"/>
        <end position="130"/>
    </location>
</feature>
<dbReference type="KEGG" id="tet:TTHERM_00099860"/>
<dbReference type="eggNOG" id="KOG3525">
    <property type="taxonomic scope" value="Eukaryota"/>
</dbReference>
<sequence>MVITYFKINVQYVIQLARFVMEALNKIAQLVRSYYICIKTKHVEVIVIHKMDIIQKKTNVQDVILVVQLAMEALIIIVYLVSNLSIFNQIILVEYVIHKMGIIQKKTNVQDVILVVQLAMEALIIIVYLVSNLSIFNQITQGKCLQCNLSCLTCNGDSSQDCLSCQSGKFLDKNQIYNSEAGSCQSCDQSCLKCQGPSNKDCITCTKNYILLPTLGKCALCEEGYFFNQNSCDYCDQTCLTCTGKDKQDCIDCRPGLILSSISKTCEESSQVQNEQNQLKLSQETGCYDKKQQQIVSTCLDQIENSQSNTKILDTLFIVNLSLIAASSIFTPLGSSLGWIFIQNQQLLAYRIAIYVWNYFKILRKTNSINKNQTTTGNVNMVEQMTDSNIEKLFEMLNQSKNKNKFQWKNQN</sequence>
<dbReference type="PANTHER" id="PTHR23275:SF100">
    <property type="entry name" value="EGF-LIKE DOMAIN-CONTAINING PROTEIN"/>
    <property type="match status" value="1"/>
</dbReference>
<keyword evidence="1" id="KW-1133">Transmembrane helix</keyword>
<dbReference type="AlphaFoldDB" id="Q234W4"/>
<keyword evidence="1" id="KW-0472">Membrane</keyword>
<name>Q234W4_TETTS</name>
<organism evidence="2 3">
    <name type="scientific">Tetrahymena thermophila (strain SB210)</name>
    <dbReference type="NCBI Taxonomy" id="312017"/>
    <lineage>
        <taxon>Eukaryota</taxon>
        <taxon>Sar</taxon>
        <taxon>Alveolata</taxon>
        <taxon>Ciliophora</taxon>
        <taxon>Intramacronucleata</taxon>
        <taxon>Oligohymenophorea</taxon>
        <taxon>Hymenostomatida</taxon>
        <taxon>Tetrahymenina</taxon>
        <taxon>Tetrahymenidae</taxon>
        <taxon>Tetrahymena</taxon>
    </lineage>
</organism>
<protein>
    <submittedName>
        <fullName evidence="2">Transmembrane protein, putative</fullName>
    </submittedName>
</protein>
<dbReference type="RefSeq" id="XP_001012134.2">
    <property type="nucleotide sequence ID" value="XM_001012134.2"/>
</dbReference>
<gene>
    <name evidence="2" type="ORF">TTHERM_00099860</name>
</gene>
<dbReference type="GeneID" id="7831940"/>
<dbReference type="PANTHER" id="PTHR23275">
    <property type="entry name" value="CABRIOLET.-RELATED"/>
    <property type="match status" value="1"/>
</dbReference>
<dbReference type="InterPro" id="IPR006212">
    <property type="entry name" value="Furin_repeat"/>
</dbReference>
<proteinExistence type="predicted"/>
<accession>Q234W4</accession>
<dbReference type="InParanoid" id="Q234W4"/>
<evidence type="ECO:0000256" key="1">
    <source>
        <dbReference type="SAM" id="Phobius"/>
    </source>
</evidence>
<dbReference type="STRING" id="312017.Q234W4"/>
<reference evidence="3" key="1">
    <citation type="journal article" date="2006" name="PLoS Biol.">
        <title>Macronuclear genome sequence of the ciliate Tetrahymena thermophila, a model eukaryote.</title>
        <authorList>
            <person name="Eisen J.A."/>
            <person name="Coyne R.S."/>
            <person name="Wu M."/>
            <person name="Wu D."/>
            <person name="Thiagarajan M."/>
            <person name="Wortman J.R."/>
            <person name="Badger J.H."/>
            <person name="Ren Q."/>
            <person name="Amedeo P."/>
            <person name="Jones K.M."/>
            <person name="Tallon L.J."/>
            <person name="Delcher A.L."/>
            <person name="Salzberg S.L."/>
            <person name="Silva J.C."/>
            <person name="Haas B.J."/>
            <person name="Majoros W.H."/>
            <person name="Farzad M."/>
            <person name="Carlton J.M."/>
            <person name="Smith R.K. Jr."/>
            <person name="Garg J."/>
            <person name="Pearlman R.E."/>
            <person name="Karrer K.M."/>
            <person name="Sun L."/>
            <person name="Manning G."/>
            <person name="Elde N.C."/>
            <person name="Turkewitz A.P."/>
            <person name="Asai D.J."/>
            <person name="Wilkes D.E."/>
            <person name="Wang Y."/>
            <person name="Cai H."/>
            <person name="Collins K."/>
            <person name="Stewart B.A."/>
            <person name="Lee S.R."/>
            <person name="Wilamowska K."/>
            <person name="Weinberg Z."/>
            <person name="Ruzzo W.L."/>
            <person name="Wloga D."/>
            <person name="Gaertig J."/>
            <person name="Frankel J."/>
            <person name="Tsao C.-C."/>
            <person name="Gorovsky M.A."/>
            <person name="Keeling P.J."/>
            <person name="Waller R.F."/>
            <person name="Patron N.J."/>
            <person name="Cherry J.M."/>
            <person name="Stover N.A."/>
            <person name="Krieger C.J."/>
            <person name="del Toro C."/>
            <person name="Ryder H.F."/>
            <person name="Williamson S.C."/>
            <person name="Barbeau R.A."/>
            <person name="Hamilton E.P."/>
            <person name="Orias E."/>
        </authorList>
    </citation>
    <scope>NUCLEOTIDE SEQUENCE [LARGE SCALE GENOMIC DNA]</scope>
    <source>
        <strain evidence="3">SB210</strain>
    </source>
</reference>
<dbReference type="Proteomes" id="UP000009168">
    <property type="component" value="Unassembled WGS sequence"/>
</dbReference>
<dbReference type="EMBL" id="GG662767">
    <property type="protein sequence ID" value="EAR91889.2"/>
    <property type="molecule type" value="Genomic_DNA"/>
</dbReference>
<dbReference type="HOGENOM" id="CLU_490506_0_0_1"/>
<feature type="transmembrane region" description="Helical" evidence="1">
    <location>
        <begin position="73"/>
        <end position="97"/>
    </location>
</feature>
<keyword evidence="1 2" id="KW-0812">Transmembrane</keyword>
<keyword evidence="3" id="KW-1185">Reference proteome</keyword>
<feature type="transmembrane region" description="Helical" evidence="1">
    <location>
        <begin position="316"/>
        <end position="342"/>
    </location>
</feature>
<dbReference type="Gene3D" id="2.10.220.10">
    <property type="entry name" value="Hormone Receptor, Insulin-like Growth Factor Receptor 1, Chain A, domain 2"/>
    <property type="match status" value="1"/>
</dbReference>
<dbReference type="CDD" id="cd00064">
    <property type="entry name" value="FU"/>
    <property type="match status" value="3"/>
</dbReference>
<dbReference type="SUPFAM" id="SSF57184">
    <property type="entry name" value="Growth factor receptor domain"/>
    <property type="match status" value="1"/>
</dbReference>
<dbReference type="InterPro" id="IPR009030">
    <property type="entry name" value="Growth_fac_rcpt_cys_sf"/>
</dbReference>